<dbReference type="PANTHER" id="PTHR43603:SF1">
    <property type="entry name" value="ZINC-REGULATED GTPASE METALLOPROTEIN ACTIVATOR 1"/>
    <property type="match status" value="1"/>
</dbReference>
<dbReference type="InterPro" id="IPR036627">
    <property type="entry name" value="CobW-likC_sf"/>
</dbReference>
<dbReference type="SUPFAM" id="SSF90002">
    <property type="entry name" value="Hypothetical protein YjiA, C-terminal domain"/>
    <property type="match status" value="1"/>
</dbReference>
<dbReference type="AlphaFoldDB" id="A0A0G4HWR3"/>
<dbReference type="Pfam" id="PF07683">
    <property type="entry name" value="CobW_C"/>
    <property type="match status" value="1"/>
</dbReference>
<protein>
    <recommendedName>
        <fullName evidence="4">CobW C-terminal domain-containing protein</fullName>
    </recommendedName>
</protein>
<dbReference type="PhylomeDB" id="A0A0G4HWR3"/>
<feature type="domain" description="CobW C-terminal" evidence="4">
    <location>
        <begin position="24"/>
        <end position="135"/>
    </location>
</feature>
<dbReference type="PANTHER" id="PTHR43603">
    <property type="entry name" value="COBW DOMAIN-CONTAINING PROTEIN DDB_G0274527"/>
    <property type="match status" value="1"/>
</dbReference>
<evidence type="ECO:0000256" key="2">
    <source>
        <dbReference type="ARBA" id="ARBA00023186"/>
    </source>
</evidence>
<dbReference type="GO" id="GO:0000166">
    <property type="term" value="F:nucleotide binding"/>
    <property type="evidence" value="ECO:0007669"/>
    <property type="project" value="UniProtKB-KW"/>
</dbReference>
<evidence type="ECO:0000256" key="3">
    <source>
        <dbReference type="SAM" id="MobiDB-lite"/>
    </source>
</evidence>
<gene>
    <name evidence="5" type="ORF">Cvel_9128</name>
</gene>
<evidence type="ECO:0000313" key="5">
    <source>
        <dbReference type="EMBL" id="CEM48959.1"/>
    </source>
</evidence>
<keyword evidence="2" id="KW-0143">Chaperone</keyword>
<dbReference type="InterPro" id="IPR011629">
    <property type="entry name" value="CobW-like_C"/>
</dbReference>
<feature type="region of interest" description="Disordered" evidence="3">
    <location>
        <begin position="149"/>
        <end position="178"/>
    </location>
</feature>
<evidence type="ECO:0000259" key="4">
    <source>
        <dbReference type="SMART" id="SM00833"/>
    </source>
</evidence>
<dbReference type="InterPro" id="IPR051927">
    <property type="entry name" value="Zn_Chap_cDPG_Synth"/>
</dbReference>
<dbReference type="VEuPathDB" id="CryptoDB:Cvel_9128"/>
<keyword evidence="1" id="KW-0547">Nucleotide-binding</keyword>
<sequence length="195" mass="21958">MQHLPTVEHLALEKLLTSDGQGEVSASSLKEKGASQVKGEGVREALSGVVRSKGFIWLASSDTLCYQWSHAGRTFEMQLLGLWWDVRDREDWPEEFEEQILRDFEGEFGDRRQQLVFIGTSVADPKLRNELEDALDAALLTDAELEAYTQEREKGGQGGKGKAKRGRPRKSDGFQKLFPMPSLLAESIDRYQLEA</sequence>
<organism evidence="5">
    <name type="scientific">Chromera velia CCMP2878</name>
    <dbReference type="NCBI Taxonomy" id="1169474"/>
    <lineage>
        <taxon>Eukaryota</taxon>
        <taxon>Sar</taxon>
        <taxon>Alveolata</taxon>
        <taxon>Colpodellida</taxon>
        <taxon>Chromeraceae</taxon>
        <taxon>Chromera</taxon>
    </lineage>
</organism>
<reference evidence="5" key="1">
    <citation type="submission" date="2014-11" db="EMBL/GenBank/DDBJ databases">
        <authorList>
            <person name="Otto D Thomas"/>
            <person name="Naeem Raeece"/>
        </authorList>
    </citation>
    <scope>NUCLEOTIDE SEQUENCE</scope>
</reference>
<dbReference type="Gene3D" id="3.30.1220.10">
    <property type="entry name" value="CobW-like, C-terminal domain"/>
    <property type="match status" value="1"/>
</dbReference>
<accession>A0A0G4HWR3</accession>
<evidence type="ECO:0000256" key="1">
    <source>
        <dbReference type="ARBA" id="ARBA00022741"/>
    </source>
</evidence>
<name>A0A0G4HWR3_9ALVE</name>
<proteinExistence type="predicted"/>
<dbReference type="SMART" id="SM00833">
    <property type="entry name" value="CobW_C"/>
    <property type="match status" value="1"/>
</dbReference>
<dbReference type="EMBL" id="CDMZ01004200">
    <property type="protein sequence ID" value="CEM48959.1"/>
    <property type="molecule type" value="Genomic_DNA"/>
</dbReference>